<sequence length="330" mass="38506">MTRDYWIFKTVAEVDRSFQTIDSYEDSISEYYNYDSLVPNSKQIKKNDIAIITDKKKILGFASIAYIDISKGEKIIRRCPQCPSTTIDSRKTKFPKYRCNKGHAFDIPLEEPKVVTKFKAVFNTFLPFKGQREDLLQIRPFYTKGYNQNMSMQRLDSKVFKLFGDIEQKLQLDSYNNILSPEQGYVKEEQSPYTVKMKDEREIILQAIKLRRGQQSFRKKLLEKYNRTCIITGCNVVDILEAAHIKPYRGENDHHPNNGLLLRADIHTLFDLNLISINPSTFEVIVSDLLINSEYIKYNKQKLSSTVIESLSGDALKFKWKTFLKNMNNE</sequence>
<proteinExistence type="predicted"/>
<evidence type="ECO:0000259" key="1">
    <source>
        <dbReference type="Pfam" id="PF13391"/>
    </source>
</evidence>
<organism evidence="2 3">
    <name type="scientific">Chryseobacterium elymi</name>
    <dbReference type="NCBI Taxonomy" id="395936"/>
    <lineage>
        <taxon>Bacteria</taxon>
        <taxon>Pseudomonadati</taxon>
        <taxon>Bacteroidota</taxon>
        <taxon>Flavobacteriia</taxon>
        <taxon>Flavobacteriales</taxon>
        <taxon>Weeksellaceae</taxon>
        <taxon>Chryseobacterium group</taxon>
        <taxon>Chryseobacterium</taxon>
    </lineage>
</organism>
<dbReference type="AlphaFoldDB" id="A0A3D9DCZ4"/>
<evidence type="ECO:0000313" key="2">
    <source>
        <dbReference type="EMBL" id="REC75828.1"/>
    </source>
</evidence>
<dbReference type="InterPro" id="IPR003615">
    <property type="entry name" value="HNH_nuc"/>
</dbReference>
<dbReference type="Proteomes" id="UP000257030">
    <property type="component" value="Unassembled WGS sequence"/>
</dbReference>
<dbReference type="OrthoDB" id="67788at2"/>
<comment type="caution">
    <text evidence="2">The sequence shown here is derived from an EMBL/GenBank/DDBJ whole genome shotgun (WGS) entry which is preliminary data.</text>
</comment>
<gene>
    <name evidence="2" type="ORF">DRF60_15060</name>
</gene>
<feature type="domain" description="HNH nuclease" evidence="1">
    <location>
        <begin position="229"/>
        <end position="278"/>
    </location>
</feature>
<accession>A0A3D9DCZ4</accession>
<dbReference type="EMBL" id="QNUH01000013">
    <property type="protein sequence ID" value="REC75828.1"/>
    <property type="molecule type" value="Genomic_DNA"/>
</dbReference>
<reference evidence="2 3" key="1">
    <citation type="journal article" date="2010" name="Syst. Appl. Microbiol.">
        <title>Four new species of Chryseobacterium from the rhizosphere of coastal sand dune plants, Chryseobacterium elymi sp. nov., Chryseobacterium hagamense sp. nov., Chryseobacterium lathyri sp. nov. and Chryseobacterium rhizosphaerae sp. nov.</title>
        <authorList>
            <person name="Cho S.H."/>
            <person name="Lee K.S."/>
            <person name="Shin D.S."/>
            <person name="Han J.H."/>
            <person name="Park K.S."/>
            <person name="Lee C.H."/>
            <person name="Park K.H."/>
            <person name="Kim S.B."/>
        </authorList>
    </citation>
    <scope>NUCLEOTIDE SEQUENCE [LARGE SCALE GENOMIC DNA]</scope>
    <source>
        <strain evidence="2 3">KCTC 22547</strain>
    </source>
</reference>
<name>A0A3D9DCZ4_9FLAO</name>
<dbReference type="RefSeq" id="WP_116012841.1">
    <property type="nucleotide sequence ID" value="NZ_QNUH01000013.1"/>
</dbReference>
<protein>
    <recommendedName>
        <fullName evidence="1">HNH nuclease domain-containing protein</fullName>
    </recommendedName>
</protein>
<evidence type="ECO:0000313" key="3">
    <source>
        <dbReference type="Proteomes" id="UP000257030"/>
    </source>
</evidence>
<keyword evidence="3" id="KW-1185">Reference proteome</keyword>
<dbReference type="Pfam" id="PF13391">
    <property type="entry name" value="HNH_2"/>
    <property type="match status" value="1"/>
</dbReference>